<reference evidence="1" key="1">
    <citation type="submission" date="2022-07" db="EMBL/GenBank/DDBJ databases">
        <title>Genome Sequence of Xylaria arbuscula.</title>
        <authorList>
            <person name="Buettner E."/>
        </authorList>
    </citation>
    <scope>NUCLEOTIDE SEQUENCE</scope>
    <source>
        <strain evidence="1">VT107</strain>
    </source>
</reference>
<sequence>MSRPQNRQLALTEPLSLTIRWEFTVSRSLGDTILDACRLPEDSSNARLFRRLVYRVLEMANEVQRMLPGDPPIQVGFLNTRRCPTIIMWIDIAQNHLPVNTTVLFTKMEELVEGMRRIDALELPKTFRIVWLTRKTRPKLDATGDWESGQEMVERKWKLGDDHFGYFDLDGFLTHGR</sequence>
<proteinExistence type="predicted"/>
<evidence type="ECO:0000313" key="1">
    <source>
        <dbReference type="EMBL" id="KAJ3578007.1"/>
    </source>
</evidence>
<gene>
    <name evidence="1" type="ORF">NPX13_g2557</name>
</gene>
<dbReference type="EMBL" id="JANPWZ010000273">
    <property type="protein sequence ID" value="KAJ3578007.1"/>
    <property type="molecule type" value="Genomic_DNA"/>
</dbReference>
<name>A0A9W8NK67_9PEZI</name>
<evidence type="ECO:0000313" key="2">
    <source>
        <dbReference type="Proteomes" id="UP001148614"/>
    </source>
</evidence>
<keyword evidence="2" id="KW-1185">Reference proteome</keyword>
<organism evidence="1 2">
    <name type="scientific">Xylaria arbuscula</name>
    <dbReference type="NCBI Taxonomy" id="114810"/>
    <lineage>
        <taxon>Eukaryota</taxon>
        <taxon>Fungi</taxon>
        <taxon>Dikarya</taxon>
        <taxon>Ascomycota</taxon>
        <taxon>Pezizomycotina</taxon>
        <taxon>Sordariomycetes</taxon>
        <taxon>Xylariomycetidae</taxon>
        <taxon>Xylariales</taxon>
        <taxon>Xylariaceae</taxon>
        <taxon>Xylaria</taxon>
    </lineage>
</organism>
<comment type="caution">
    <text evidence="1">The sequence shown here is derived from an EMBL/GenBank/DDBJ whole genome shotgun (WGS) entry which is preliminary data.</text>
</comment>
<protein>
    <submittedName>
        <fullName evidence="1">Uncharacterized protein</fullName>
    </submittedName>
</protein>
<accession>A0A9W8NK67</accession>
<dbReference type="AlphaFoldDB" id="A0A9W8NK67"/>
<dbReference type="Proteomes" id="UP001148614">
    <property type="component" value="Unassembled WGS sequence"/>
</dbReference>